<evidence type="ECO:0000259" key="2">
    <source>
        <dbReference type="Pfam" id="PF09968"/>
    </source>
</evidence>
<dbReference type="EMBL" id="WMLB01000039">
    <property type="protein sequence ID" value="MTH69973.1"/>
    <property type="molecule type" value="Genomic_DNA"/>
</dbReference>
<dbReference type="SUPFAM" id="SSF47240">
    <property type="entry name" value="Ferritin-like"/>
    <property type="match status" value="1"/>
</dbReference>
<gene>
    <name evidence="3" type="ORF">GJ743_16500</name>
</gene>
<dbReference type="Gene3D" id="1.20.1260.10">
    <property type="match status" value="1"/>
</dbReference>
<dbReference type="Pfam" id="PF09968">
    <property type="entry name" value="DUF2202"/>
    <property type="match status" value="1"/>
</dbReference>
<dbReference type="CDD" id="cd01048">
    <property type="entry name" value="Ferritin_like_AB2"/>
    <property type="match status" value="1"/>
</dbReference>
<dbReference type="InterPro" id="IPR009078">
    <property type="entry name" value="Ferritin-like_SF"/>
</dbReference>
<dbReference type="InterPro" id="IPR019243">
    <property type="entry name" value="DUF2202"/>
</dbReference>
<feature type="domain" description="DUF2202" evidence="2">
    <location>
        <begin position="99"/>
        <end position="230"/>
    </location>
</feature>
<evidence type="ECO:0000256" key="1">
    <source>
        <dbReference type="SAM" id="MobiDB-lite"/>
    </source>
</evidence>
<evidence type="ECO:0000313" key="3">
    <source>
        <dbReference type="EMBL" id="MTH69973.1"/>
    </source>
</evidence>
<dbReference type="Proteomes" id="UP000433071">
    <property type="component" value="Unassembled WGS sequence"/>
</dbReference>
<protein>
    <submittedName>
        <fullName evidence="3">DUF2202 domain-containing protein</fullName>
    </submittedName>
</protein>
<feature type="region of interest" description="Disordered" evidence="1">
    <location>
        <begin position="62"/>
        <end position="90"/>
    </location>
</feature>
<accession>A0A6I3MI25</accession>
<feature type="compositionally biased region" description="Low complexity" evidence="1">
    <location>
        <begin position="69"/>
        <end position="90"/>
    </location>
</feature>
<name>A0A6I3MI25_9MICO</name>
<evidence type="ECO:0000313" key="4">
    <source>
        <dbReference type="Proteomes" id="UP000433071"/>
    </source>
</evidence>
<dbReference type="AlphaFoldDB" id="A0A6I3MI25"/>
<organism evidence="3 4">
    <name type="scientific">Agromyces bracchium</name>
    <dbReference type="NCBI Taxonomy" id="88376"/>
    <lineage>
        <taxon>Bacteria</taxon>
        <taxon>Bacillati</taxon>
        <taxon>Actinomycetota</taxon>
        <taxon>Actinomycetes</taxon>
        <taxon>Micrococcales</taxon>
        <taxon>Microbacteriaceae</taxon>
        <taxon>Agromyces</taxon>
    </lineage>
</organism>
<comment type="caution">
    <text evidence="3">The sequence shown here is derived from an EMBL/GenBank/DDBJ whole genome shotgun (WGS) entry which is preliminary data.</text>
</comment>
<reference evidence="3 4" key="1">
    <citation type="submission" date="2019-11" db="EMBL/GenBank/DDBJ databases">
        <title>Agromyces kandeliae sp. nov., isolated from mangrove soil.</title>
        <authorList>
            <person name="Wang R."/>
        </authorList>
    </citation>
    <scope>NUCLEOTIDE SEQUENCE [LARGE SCALE GENOMIC DNA]</scope>
    <source>
        <strain evidence="3 4">JCM 11433</strain>
    </source>
</reference>
<keyword evidence="4" id="KW-1185">Reference proteome</keyword>
<proteinExistence type="predicted"/>
<dbReference type="OrthoDB" id="9801086at2"/>
<sequence length="232" mass="24236">MNTQWVLLALKCGAIPRAAVAGPTRSLAQEGIAMLTRRSTIVSAVAAVLLTGSALSLMACTPSPTGTVPETTTEASAEGTTPAPEASAPAEAEYDTAAALTYLIEEEKLAHDVYVVLGDLWGAQVFSNIVGSETTHQELVAPLLSARGIDDPRSSDVGVFTDPDLQALYDELIARGSTSLEEAIRVGIAIEEKDLADLGAAIAAEDEADVISVLERLYVGSENHLASFERLA</sequence>
<dbReference type="InterPro" id="IPR012347">
    <property type="entry name" value="Ferritin-like"/>
</dbReference>